<keyword evidence="4 6" id="KW-0472">Membrane</keyword>
<name>A0ABQ6PJA8_9BACT</name>
<dbReference type="RefSeq" id="WP_338222393.1">
    <property type="nucleotide sequence ID" value="NZ_BTPD01000001.1"/>
</dbReference>
<organism evidence="7 8">
    <name type="scientific">Algoriphagus confluentis</name>
    <dbReference type="NCBI Taxonomy" id="1697556"/>
    <lineage>
        <taxon>Bacteria</taxon>
        <taxon>Pseudomonadati</taxon>
        <taxon>Bacteroidota</taxon>
        <taxon>Cytophagia</taxon>
        <taxon>Cytophagales</taxon>
        <taxon>Cyclobacteriaceae</taxon>
        <taxon>Algoriphagus</taxon>
    </lineage>
</organism>
<feature type="transmembrane region" description="Helical" evidence="6">
    <location>
        <begin position="40"/>
        <end position="58"/>
    </location>
</feature>
<proteinExistence type="predicted"/>
<dbReference type="EMBL" id="BTPD01000001">
    <property type="protein sequence ID" value="GMQ27582.1"/>
    <property type="molecule type" value="Genomic_DNA"/>
</dbReference>
<evidence type="ECO:0000256" key="3">
    <source>
        <dbReference type="ARBA" id="ARBA00022989"/>
    </source>
</evidence>
<accession>A0ABQ6PJA8</accession>
<evidence type="ECO:0000313" key="8">
    <source>
        <dbReference type="Proteomes" id="UP001338309"/>
    </source>
</evidence>
<keyword evidence="2 6" id="KW-0812">Transmembrane</keyword>
<evidence type="ECO:0000256" key="5">
    <source>
        <dbReference type="SAM" id="MobiDB-lite"/>
    </source>
</evidence>
<evidence type="ECO:0000256" key="4">
    <source>
        <dbReference type="ARBA" id="ARBA00023136"/>
    </source>
</evidence>
<comment type="subcellular location">
    <subcellularLocation>
        <location evidence="1">Membrane</location>
        <topology evidence="1">Single-pass membrane protein</topology>
    </subcellularLocation>
</comment>
<dbReference type="InterPro" id="IPR007343">
    <property type="entry name" value="Uncharacterised_pept_Zn_put"/>
</dbReference>
<evidence type="ECO:0000256" key="2">
    <source>
        <dbReference type="ARBA" id="ARBA00022692"/>
    </source>
</evidence>
<evidence type="ECO:0000256" key="6">
    <source>
        <dbReference type="SAM" id="Phobius"/>
    </source>
</evidence>
<dbReference type="Proteomes" id="UP001338309">
    <property type="component" value="Unassembled WGS sequence"/>
</dbReference>
<gene>
    <name evidence="7" type="ORF">Aconfl_02240</name>
</gene>
<reference evidence="7 8" key="1">
    <citation type="submission" date="2023-08" db="EMBL/GenBank/DDBJ databases">
        <title>Draft genome sequence of Algoriphagus confluentis.</title>
        <authorList>
            <person name="Takatani N."/>
            <person name="Hosokawa M."/>
            <person name="Sawabe T."/>
        </authorList>
    </citation>
    <scope>NUCLEOTIDE SEQUENCE [LARGE SCALE GENOMIC DNA]</scope>
    <source>
        <strain evidence="7 8">NBRC 111222</strain>
    </source>
</reference>
<keyword evidence="8" id="KW-1185">Reference proteome</keyword>
<dbReference type="PANTHER" id="PTHR30168:SF0">
    <property type="entry name" value="INNER MEMBRANE PROTEIN"/>
    <property type="match status" value="1"/>
</dbReference>
<protein>
    <submittedName>
        <fullName evidence="7">Neutral zinc metallopeptidase</fullName>
    </submittedName>
</protein>
<dbReference type="Pfam" id="PF04228">
    <property type="entry name" value="Zn_peptidase"/>
    <property type="match status" value="1"/>
</dbReference>
<evidence type="ECO:0000313" key="7">
    <source>
        <dbReference type="EMBL" id="GMQ27582.1"/>
    </source>
</evidence>
<dbReference type="PANTHER" id="PTHR30168">
    <property type="entry name" value="PUTATIVE MEMBRANE PROTEIN YPFJ"/>
    <property type="match status" value="1"/>
</dbReference>
<sequence length="300" mass="32558">MKWQGRRQSSNIDDRRGQPGPRGGGGGINPLLLGPLLKILFSKTGLVIIGLFIAFSVFTGTNPLNLLGGLLGGGGSQGFTTETNYTPTAEEEEMAAFAATILADTEDVWNQLIDNYREPTLVLYTGAVSSACGNASAATGPFYCPADEKLYIDLSFFQEMETKLRAGGDFAYAYVIAHEVGHHIQKIMGITDEVHSLRGKVSQKEYNDNSVRLELQADFLAGVWAHHSQRSSAMMEAGDLEEALNAANAIGDDRLQKQATGRVVPDSFTHGTSAQRMRWFKKGFDTGDLSLGNTFQAREL</sequence>
<comment type="caution">
    <text evidence="7">The sequence shown here is derived from an EMBL/GenBank/DDBJ whole genome shotgun (WGS) entry which is preliminary data.</text>
</comment>
<feature type="region of interest" description="Disordered" evidence="5">
    <location>
        <begin position="1"/>
        <end position="25"/>
    </location>
</feature>
<evidence type="ECO:0000256" key="1">
    <source>
        <dbReference type="ARBA" id="ARBA00004167"/>
    </source>
</evidence>
<keyword evidence="3 6" id="KW-1133">Transmembrane helix</keyword>
<feature type="compositionally biased region" description="Polar residues" evidence="5">
    <location>
        <begin position="1"/>
        <end position="11"/>
    </location>
</feature>